<feature type="transmembrane region" description="Helical" evidence="5">
    <location>
        <begin position="258"/>
        <end position="280"/>
    </location>
</feature>
<reference evidence="7 8" key="1">
    <citation type="submission" date="2012-08" db="EMBL/GenBank/DDBJ databases">
        <title>Whole genome shotgun sequence of Austwickia chelonae NBRC 105200.</title>
        <authorList>
            <person name="Yoshida I."/>
            <person name="Hosoyama A."/>
            <person name="Tsuchikane K."/>
            <person name="Katsumata H."/>
            <person name="Ando Y."/>
            <person name="Ohji S."/>
            <person name="Hamada M."/>
            <person name="Tamura T."/>
            <person name="Yamazoe A."/>
            <person name="Yamazaki S."/>
            <person name="Fujita N."/>
        </authorList>
    </citation>
    <scope>NUCLEOTIDE SEQUENCE [LARGE SCALE GENOMIC DNA]</scope>
    <source>
        <strain evidence="7 8">NBRC 105200</strain>
    </source>
</reference>
<dbReference type="GO" id="GO:0016020">
    <property type="term" value="C:membrane"/>
    <property type="evidence" value="ECO:0007669"/>
    <property type="project" value="UniProtKB-SubCell"/>
</dbReference>
<comment type="subcellular location">
    <subcellularLocation>
        <location evidence="1">Membrane</location>
        <topology evidence="1">Multi-pass membrane protein</topology>
    </subcellularLocation>
</comment>
<gene>
    <name evidence="7" type="ORF">AUCHE_17_01220</name>
</gene>
<feature type="transmembrane region" description="Helical" evidence="5">
    <location>
        <begin position="163"/>
        <end position="185"/>
    </location>
</feature>
<keyword evidence="4 5" id="KW-0472">Membrane</keyword>
<accession>K6VU85</accession>
<dbReference type="Pfam" id="PF12698">
    <property type="entry name" value="ABC2_membrane_3"/>
    <property type="match status" value="1"/>
</dbReference>
<organism evidence="7 8">
    <name type="scientific">Austwickia chelonae NBRC 105200</name>
    <dbReference type="NCBI Taxonomy" id="1184607"/>
    <lineage>
        <taxon>Bacteria</taxon>
        <taxon>Bacillati</taxon>
        <taxon>Actinomycetota</taxon>
        <taxon>Actinomycetes</taxon>
        <taxon>Micrococcales</taxon>
        <taxon>Dermatophilaceae</taxon>
        <taxon>Austwickia</taxon>
    </lineage>
</organism>
<dbReference type="STRING" id="100225.SAMN05421595_0124"/>
<dbReference type="InterPro" id="IPR051784">
    <property type="entry name" value="Nod_factor_ABC_transporter"/>
</dbReference>
<evidence type="ECO:0000259" key="6">
    <source>
        <dbReference type="PROSITE" id="PS51012"/>
    </source>
</evidence>
<dbReference type="AlphaFoldDB" id="K6VU85"/>
<dbReference type="PANTHER" id="PTHR43229:SF2">
    <property type="entry name" value="NODULATION PROTEIN J"/>
    <property type="match status" value="1"/>
</dbReference>
<keyword evidence="2 5" id="KW-0812">Transmembrane</keyword>
<dbReference type="InterPro" id="IPR013525">
    <property type="entry name" value="ABC2_TM"/>
</dbReference>
<dbReference type="RefSeq" id="WP_006503667.1">
    <property type="nucleotide sequence ID" value="NZ_BAGZ01000017.1"/>
</dbReference>
<evidence type="ECO:0000256" key="4">
    <source>
        <dbReference type="ARBA" id="ARBA00023136"/>
    </source>
</evidence>
<protein>
    <submittedName>
        <fullName evidence="7">Putative transporter</fullName>
    </submittedName>
</protein>
<feature type="transmembrane region" description="Helical" evidence="5">
    <location>
        <begin position="50"/>
        <end position="67"/>
    </location>
</feature>
<feature type="transmembrane region" description="Helical" evidence="5">
    <location>
        <begin position="192"/>
        <end position="216"/>
    </location>
</feature>
<dbReference type="Proteomes" id="UP000008495">
    <property type="component" value="Unassembled WGS sequence"/>
</dbReference>
<dbReference type="GO" id="GO:0140359">
    <property type="term" value="F:ABC-type transporter activity"/>
    <property type="evidence" value="ECO:0007669"/>
    <property type="project" value="InterPro"/>
</dbReference>
<evidence type="ECO:0000313" key="8">
    <source>
        <dbReference type="Proteomes" id="UP000008495"/>
    </source>
</evidence>
<feature type="transmembrane region" description="Helical" evidence="5">
    <location>
        <begin position="87"/>
        <end position="106"/>
    </location>
</feature>
<evidence type="ECO:0000256" key="1">
    <source>
        <dbReference type="ARBA" id="ARBA00004141"/>
    </source>
</evidence>
<proteinExistence type="predicted"/>
<keyword evidence="3 5" id="KW-1133">Transmembrane helix</keyword>
<feature type="domain" description="ABC transmembrane type-2" evidence="6">
    <location>
        <begin position="48"/>
        <end position="283"/>
    </location>
</feature>
<sequence>MNTVNSATPGGYAPTPSMQVPGGTVRGAIVRGAFRHAGVELRIQFCSRQVMTWLYIPITGLLVLWFLRDIEVRGSAVSVTQMGISGLLAMSMIFGALVTPACVLMNEQEDGTLLRAKAVPGGMPSHLLGTLLITIGTTLVPMMLTLVLASLLVPSIAPTSAGAWWTITWVSLLALSSCVSWGAVLGAWIKDVSLLGIALMAVYANLVISGIFYPIAALPTWLQYLGQVLPTYWIGLGYRSAMLPPEAVALEVGGSWNLGLTVLVLASWTVIGFILAPMALRRLTRRQSGSRVAAARDRVMSQGY</sequence>
<dbReference type="PROSITE" id="PS51012">
    <property type="entry name" value="ABC_TM2"/>
    <property type="match status" value="1"/>
</dbReference>
<evidence type="ECO:0000256" key="2">
    <source>
        <dbReference type="ARBA" id="ARBA00022692"/>
    </source>
</evidence>
<dbReference type="eggNOG" id="COG0842">
    <property type="taxonomic scope" value="Bacteria"/>
</dbReference>
<comment type="caution">
    <text evidence="7">The sequence shown here is derived from an EMBL/GenBank/DDBJ whole genome shotgun (WGS) entry which is preliminary data.</text>
</comment>
<dbReference type="EMBL" id="BAGZ01000017">
    <property type="protein sequence ID" value="GAB78910.1"/>
    <property type="molecule type" value="Genomic_DNA"/>
</dbReference>
<evidence type="ECO:0000256" key="3">
    <source>
        <dbReference type="ARBA" id="ARBA00022989"/>
    </source>
</evidence>
<keyword evidence="8" id="KW-1185">Reference proteome</keyword>
<dbReference type="PANTHER" id="PTHR43229">
    <property type="entry name" value="NODULATION PROTEIN J"/>
    <property type="match status" value="1"/>
</dbReference>
<dbReference type="InterPro" id="IPR047817">
    <property type="entry name" value="ABC2_TM_bact-type"/>
</dbReference>
<feature type="transmembrane region" description="Helical" evidence="5">
    <location>
        <begin position="127"/>
        <end position="151"/>
    </location>
</feature>
<evidence type="ECO:0000256" key="5">
    <source>
        <dbReference type="SAM" id="Phobius"/>
    </source>
</evidence>
<name>K6VU85_9MICO</name>
<evidence type="ECO:0000313" key="7">
    <source>
        <dbReference type="EMBL" id="GAB78910.1"/>
    </source>
</evidence>